<evidence type="ECO:0000313" key="4">
    <source>
        <dbReference type="Proteomes" id="UP001258315"/>
    </source>
</evidence>
<gene>
    <name evidence="3" type="ORF">QE417_002953</name>
</gene>
<keyword evidence="1" id="KW-0802">TPR repeat</keyword>
<dbReference type="Pfam" id="PF14559">
    <property type="entry name" value="TPR_19"/>
    <property type="match status" value="1"/>
</dbReference>
<feature type="chain" id="PRO_5046393066" evidence="2">
    <location>
        <begin position="23"/>
        <end position="334"/>
    </location>
</feature>
<proteinExistence type="predicted"/>
<dbReference type="InterPro" id="IPR011990">
    <property type="entry name" value="TPR-like_helical_dom_sf"/>
</dbReference>
<keyword evidence="4" id="KW-1185">Reference proteome</keyword>
<accession>A0ABU3GWM6</accession>
<evidence type="ECO:0000256" key="2">
    <source>
        <dbReference type="SAM" id="SignalP"/>
    </source>
</evidence>
<evidence type="ECO:0000313" key="3">
    <source>
        <dbReference type="EMBL" id="MDT3403881.1"/>
    </source>
</evidence>
<dbReference type="PANTHER" id="PTHR44216:SF3">
    <property type="entry name" value="PROTEIN O-MANNOSYL-TRANSFERASE TMTC2"/>
    <property type="match status" value="1"/>
</dbReference>
<dbReference type="Gene3D" id="1.25.40.10">
    <property type="entry name" value="Tetratricopeptide repeat domain"/>
    <property type="match status" value="2"/>
</dbReference>
<evidence type="ECO:0000256" key="1">
    <source>
        <dbReference type="PROSITE-ProRule" id="PRU00339"/>
    </source>
</evidence>
<reference evidence="4" key="1">
    <citation type="submission" date="2023-07" db="EMBL/GenBank/DDBJ databases">
        <title>Functional and genomic diversity of the sorghum phyllosphere microbiome.</title>
        <authorList>
            <person name="Shade A."/>
        </authorList>
    </citation>
    <scope>NUCLEOTIDE SEQUENCE [LARGE SCALE GENOMIC DNA]</scope>
    <source>
        <strain evidence="4">SORGH_AS_0422</strain>
    </source>
</reference>
<organism evidence="3 4">
    <name type="scientific">Mucilaginibacter terrae</name>
    <dbReference type="NCBI Taxonomy" id="1955052"/>
    <lineage>
        <taxon>Bacteria</taxon>
        <taxon>Pseudomonadati</taxon>
        <taxon>Bacteroidota</taxon>
        <taxon>Sphingobacteriia</taxon>
        <taxon>Sphingobacteriales</taxon>
        <taxon>Sphingobacteriaceae</taxon>
        <taxon>Mucilaginibacter</taxon>
    </lineage>
</organism>
<dbReference type="RefSeq" id="WP_311951231.1">
    <property type="nucleotide sequence ID" value="NZ_JAVLVU010000001.1"/>
</dbReference>
<dbReference type="PANTHER" id="PTHR44216">
    <property type="entry name" value="PROTEIN O-MANNOSYL-TRANSFERASE TMTC2"/>
    <property type="match status" value="1"/>
</dbReference>
<comment type="caution">
    <text evidence="3">The sequence shown here is derived from an EMBL/GenBank/DDBJ whole genome shotgun (WGS) entry which is preliminary data.</text>
</comment>
<sequence>MKHCLKFILFLILIILAVSTFAQTAKDLIEEGLQLSNAKNYAAAIEKYKAALANDTANTTAKYQLAFALNATGKGVEALPYFKEVLKANSSTAVLQSSYTIMAGIYDRLGQAPNAISNYKLAIGLDSADYALHYGLGLAYFRNKQYSQAEQSAINAITLAPSQPANLRLYGLVTFHQNERASALLSLCRYLYLAPNGNRAEEAYSNVQSILQGGRLKLEAGVKPPKPGAESLELNQAITDAVKEVEKRRYFAPADKFTEQLQAIFAAIGSLAQKQTGNRFFRTQLAARFYKLSQSGHMPAFARYISQSQDKSAATWIASHGQVVEAMKKWTAEN</sequence>
<feature type="repeat" description="TPR" evidence="1">
    <location>
        <begin position="130"/>
        <end position="163"/>
    </location>
</feature>
<dbReference type="SUPFAM" id="SSF48452">
    <property type="entry name" value="TPR-like"/>
    <property type="match status" value="1"/>
</dbReference>
<dbReference type="InterPro" id="IPR052384">
    <property type="entry name" value="TMTC_O-mannosyltransferase"/>
</dbReference>
<dbReference type="InterPro" id="IPR019734">
    <property type="entry name" value="TPR_rpt"/>
</dbReference>
<dbReference type="PROSITE" id="PS50005">
    <property type="entry name" value="TPR"/>
    <property type="match status" value="1"/>
</dbReference>
<dbReference type="EMBL" id="JAVLVU010000001">
    <property type="protein sequence ID" value="MDT3403881.1"/>
    <property type="molecule type" value="Genomic_DNA"/>
</dbReference>
<dbReference type="Pfam" id="PF13432">
    <property type="entry name" value="TPR_16"/>
    <property type="match status" value="1"/>
</dbReference>
<feature type="signal peptide" evidence="2">
    <location>
        <begin position="1"/>
        <end position="22"/>
    </location>
</feature>
<dbReference type="SMART" id="SM00028">
    <property type="entry name" value="TPR"/>
    <property type="match status" value="4"/>
</dbReference>
<keyword evidence="2" id="KW-0732">Signal</keyword>
<name>A0ABU3GWM6_9SPHI</name>
<dbReference type="Proteomes" id="UP001258315">
    <property type="component" value="Unassembled WGS sequence"/>
</dbReference>
<protein>
    <submittedName>
        <fullName evidence="3">Tetratricopeptide (TPR) repeat protein</fullName>
    </submittedName>
</protein>